<dbReference type="Proteomes" id="UP000201838">
    <property type="component" value="Unassembled WGS sequence"/>
</dbReference>
<dbReference type="InterPro" id="IPR011006">
    <property type="entry name" value="CheY-like_superfamily"/>
</dbReference>
<dbReference type="GO" id="GO:0005524">
    <property type="term" value="F:ATP binding"/>
    <property type="evidence" value="ECO:0007669"/>
    <property type="project" value="TreeGrafter"/>
</dbReference>
<dbReference type="GO" id="GO:0009898">
    <property type="term" value="C:cytoplasmic side of plasma membrane"/>
    <property type="evidence" value="ECO:0007669"/>
    <property type="project" value="TreeGrafter"/>
</dbReference>
<dbReference type="Pfam" id="PF13614">
    <property type="entry name" value="AAA_31"/>
    <property type="match status" value="1"/>
</dbReference>
<keyword evidence="4" id="KW-1185">Reference proteome</keyword>
<dbReference type="SUPFAM" id="SSF52172">
    <property type="entry name" value="CheY-like"/>
    <property type="match status" value="1"/>
</dbReference>
<comment type="caution">
    <text evidence="1">Lacks conserved residue(s) required for the propagation of feature annotation.</text>
</comment>
<dbReference type="Gene3D" id="3.40.50.300">
    <property type="entry name" value="P-loop containing nucleotide triphosphate hydrolases"/>
    <property type="match status" value="1"/>
</dbReference>
<feature type="domain" description="Response regulatory" evidence="2">
    <location>
        <begin position="5"/>
        <end position="125"/>
    </location>
</feature>
<dbReference type="EMBL" id="FXXQ01000001">
    <property type="protein sequence ID" value="SMX22049.1"/>
    <property type="molecule type" value="Genomic_DNA"/>
</dbReference>
<gene>
    <name evidence="3" type="primary">minD_1</name>
    <name evidence="3" type="ORF">BOA8489_00136</name>
</gene>
<dbReference type="AlphaFoldDB" id="A0A238IUH6"/>
<evidence type="ECO:0000256" key="1">
    <source>
        <dbReference type="PROSITE-ProRule" id="PRU00169"/>
    </source>
</evidence>
<dbReference type="GO" id="GO:0016887">
    <property type="term" value="F:ATP hydrolysis activity"/>
    <property type="evidence" value="ECO:0007669"/>
    <property type="project" value="TreeGrafter"/>
</dbReference>
<accession>A0A238IUH6</accession>
<protein>
    <submittedName>
        <fullName evidence="3">Septum site-determining protein MinD</fullName>
    </submittedName>
</protein>
<dbReference type="PANTHER" id="PTHR43384">
    <property type="entry name" value="SEPTUM SITE-DETERMINING PROTEIN MIND HOMOLOG, CHLOROPLASTIC-RELATED"/>
    <property type="match status" value="1"/>
</dbReference>
<dbReference type="InterPro" id="IPR027417">
    <property type="entry name" value="P-loop_NTPase"/>
</dbReference>
<evidence type="ECO:0000259" key="2">
    <source>
        <dbReference type="PROSITE" id="PS50110"/>
    </source>
</evidence>
<evidence type="ECO:0000313" key="3">
    <source>
        <dbReference type="EMBL" id="SMX22049.1"/>
    </source>
</evidence>
<name>A0A238IUH6_9RHOB</name>
<dbReference type="InterPro" id="IPR025669">
    <property type="entry name" value="AAA_dom"/>
</dbReference>
<dbReference type="GO" id="GO:0000160">
    <property type="term" value="P:phosphorelay signal transduction system"/>
    <property type="evidence" value="ECO:0007669"/>
    <property type="project" value="InterPro"/>
</dbReference>
<dbReference type="RefSeq" id="WP_093972056.1">
    <property type="nucleotide sequence ID" value="NZ_FXXQ01000001.1"/>
</dbReference>
<dbReference type="OrthoDB" id="8281972at2"/>
<dbReference type="Gene3D" id="3.40.50.2300">
    <property type="match status" value="1"/>
</dbReference>
<sequence length="402" mass="43667">MSDSSILLISADDEVATNVTSALEKIEKARVSRESSSVSQLNGAAVAMAADHDVVIFATDPSNAADLTAIELLTDQRKPGTIYLALTDGDLPLSKARALSRAGVDDVLPYPLSNDELVMQVNEMLAKKRAEFTESFSGAGARNGHLFAVQQARGGVGATTIAVNLADQLLNRKGAFKKEAGNKVVIVDFDLQFGTVGDFLDVDQQEGLLQLASENFIPDAMWIEQSMTRLPSGLAVLAAPSSFVPLEAMQPAQIEGLIKTLKTMFDYVVVDLPRALVNWIEPVLAETDQLLIVTDMTVPAVRATRRLMEFVLADNAQLPIEVVINHEKKPMILREHHREAAKALDVTFHYWIAHDPKAAREAVDYGKPLSEVSARSDIAKGIALMAKSILTAFPKERAEVRV</sequence>
<dbReference type="GO" id="GO:0051782">
    <property type="term" value="P:negative regulation of cell division"/>
    <property type="evidence" value="ECO:0007669"/>
    <property type="project" value="TreeGrafter"/>
</dbReference>
<dbReference type="InterPro" id="IPR050625">
    <property type="entry name" value="ParA/MinD_ATPase"/>
</dbReference>
<dbReference type="InterPro" id="IPR001789">
    <property type="entry name" value="Sig_transdc_resp-reg_receiver"/>
</dbReference>
<organism evidence="3 4">
    <name type="scientific">Boseongicola aestuarii</name>
    <dbReference type="NCBI Taxonomy" id="1470561"/>
    <lineage>
        <taxon>Bacteria</taxon>
        <taxon>Pseudomonadati</taxon>
        <taxon>Pseudomonadota</taxon>
        <taxon>Alphaproteobacteria</taxon>
        <taxon>Rhodobacterales</taxon>
        <taxon>Paracoccaceae</taxon>
        <taxon>Boseongicola</taxon>
    </lineage>
</organism>
<dbReference type="GO" id="GO:0005829">
    <property type="term" value="C:cytosol"/>
    <property type="evidence" value="ECO:0007669"/>
    <property type="project" value="TreeGrafter"/>
</dbReference>
<dbReference type="PANTHER" id="PTHR43384:SF13">
    <property type="entry name" value="SLR0110 PROTEIN"/>
    <property type="match status" value="1"/>
</dbReference>
<dbReference type="PROSITE" id="PS50110">
    <property type="entry name" value="RESPONSE_REGULATORY"/>
    <property type="match status" value="1"/>
</dbReference>
<reference evidence="3 4" key="1">
    <citation type="submission" date="2017-05" db="EMBL/GenBank/DDBJ databases">
        <authorList>
            <person name="Song R."/>
            <person name="Chenine A.L."/>
            <person name="Ruprecht R.M."/>
        </authorList>
    </citation>
    <scope>NUCLEOTIDE SEQUENCE [LARGE SCALE GENOMIC DNA]</scope>
    <source>
        <strain evidence="3 4">CECT 8489</strain>
    </source>
</reference>
<proteinExistence type="predicted"/>
<dbReference type="SUPFAM" id="SSF52540">
    <property type="entry name" value="P-loop containing nucleoside triphosphate hydrolases"/>
    <property type="match status" value="1"/>
</dbReference>
<evidence type="ECO:0000313" key="4">
    <source>
        <dbReference type="Proteomes" id="UP000201838"/>
    </source>
</evidence>